<accession>A0A5B6WF79</accession>
<sequence length="83" mass="9522">MWPSDCGVIKVAREPGFKSWLLQFVLVKCDTKRVGDLVARWRYICGKESEVRSLACAIIPTRTDGVQAFQKRLKLFCYPIKNS</sequence>
<dbReference type="Proteomes" id="UP000325315">
    <property type="component" value="Unassembled WGS sequence"/>
</dbReference>
<gene>
    <name evidence="1" type="ORF">EPI10_020897</name>
</gene>
<reference evidence="2" key="1">
    <citation type="journal article" date="2019" name="Plant Biotechnol. J.">
        <title>Genome sequencing of the Australian wild diploid species Gossypium australe highlights disease resistance and delayed gland morphogenesis.</title>
        <authorList>
            <person name="Cai Y."/>
            <person name="Cai X."/>
            <person name="Wang Q."/>
            <person name="Wang P."/>
            <person name="Zhang Y."/>
            <person name="Cai C."/>
            <person name="Xu Y."/>
            <person name="Wang K."/>
            <person name="Zhou Z."/>
            <person name="Wang C."/>
            <person name="Geng S."/>
            <person name="Li B."/>
            <person name="Dong Q."/>
            <person name="Hou Y."/>
            <person name="Wang H."/>
            <person name="Ai P."/>
            <person name="Liu Z."/>
            <person name="Yi F."/>
            <person name="Sun M."/>
            <person name="An G."/>
            <person name="Cheng J."/>
            <person name="Zhang Y."/>
            <person name="Shi Q."/>
            <person name="Xie Y."/>
            <person name="Shi X."/>
            <person name="Chang Y."/>
            <person name="Huang F."/>
            <person name="Chen Y."/>
            <person name="Hong S."/>
            <person name="Mi L."/>
            <person name="Sun Q."/>
            <person name="Zhang L."/>
            <person name="Zhou B."/>
            <person name="Peng R."/>
            <person name="Zhang X."/>
            <person name="Liu F."/>
        </authorList>
    </citation>
    <scope>NUCLEOTIDE SEQUENCE [LARGE SCALE GENOMIC DNA]</scope>
    <source>
        <strain evidence="2">cv. PA1801</strain>
    </source>
</reference>
<evidence type="ECO:0000313" key="2">
    <source>
        <dbReference type="Proteomes" id="UP000325315"/>
    </source>
</evidence>
<keyword evidence="2" id="KW-1185">Reference proteome</keyword>
<dbReference type="EMBL" id="SMMG02000003">
    <property type="protein sequence ID" value="KAA3480471.1"/>
    <property type="molecule type" value="Genomic_DNA"/>
</dbReference>
<protein>
    <submittedName>
        <fullName evidence="1">Uncharacterized protein</fullName>
    </submittedName>
</protein>
<name>A0A5B6WF79_9ROSI</name>
<comment type="caution">
    <text evidence="1">The sequence shown here is derived from an EMBL/GenBank/DDBJ whole genome shotgun (WGS) entry which is preliminary data.</text>
</comment>
<organism evidence="1 2">
    <name type="scientific">Gossypium australe</name>
    <dbReference type="NCBI Taxonomy" id="47621"/>
    <lineage>
        <taxon>Eukaryota</taxon>
        <taxon>Viridiplantae</taxon>
        <taxon>Streptophyta</taxon>
        <taxon>Embryophyta</taxon>
        <taxon>Tracheophyta</taxon>
        <taxon>Spermatophyta</taxon>
        <taxon>Magnoliopsida</taxon>
        <taxon>eudicotyledons</taxon>
        <taxon>Gunneridae</taxon>
        <taxon>Pentapetalae</taxon>
        <taxon>rosids</taxon>
        <taxon>malvids</taxon>
        <taxon>Malvales</taxon>
        <taxon>Malvaceae</taxon>
        <taxon>Malvoideae</taxon>
        <taxon>Gossypium</taxon>
    </lineage>
</organism>
<dbReference type="AlphaFoldDB" id="A0A5B6WF79"/>
<proteinExistence type="predicted"/>
<evidence type="ECO:0000313" key="1">
    <source>
        <dbReference type="EMBL" id="KAA3480471.1"/>
    </source>
</evidence>